<dbReference type="Proteomes" id="UP000005324">
    <property type="component" value="Unassembled WGS sequence"/>
</dbReference>
<dbReference type="RefSeq" id="WP_007002622.1">
    <property type="nucleotide sequence ID" value="NZ_GG770777.1"/>
</dbReference>
<dbReference type="OrthoDB" id="9778777at2"/>
<dbReference type="PANTHER" id="PTHR43032:SF4">
    <property type="entry name" value="OXIDOREDUCTASE MOLYBDOPTERIN-BINDING DOMAIN-CONTAINING PROTEIN"/>
    <property type="match status" value="1"/>
</dbReference>
<gene>
    <name evidence="3" type="primary">yuiH</name>
    <name evidence="3" type="ORF">HMPREF0731_3592</name>
</gene>
<dbReference type="AlphaFoldDB" id="D5RR80"/>
<organism evidence="3 4">
    <name type="scientific">Pseudoroseomonas cervicalis ATCC 49957</name>
    <dbReference type="NCBI Taxonomy" id="525371"/>
    <lineage>
        <taxon>Bacteria</taxon>
        <taxon>Pseudomonadati</taxon>
        <taxon>Pseudomonadota</taxon>
        <taxon>Alphaproteobacteria</taxon>
        <taxon>Acetobacterales</taxon>
        <taxon>Roseomonadaceae</taxon>
        <taxon>Roseomonas</taxon>
    </lineage>
</organism>
<dbReference type="SUPFAM" id="SSF56524">
    <property type="entry name" value="Oxidoreductase molybdopterin-binding domain"/>
    <property type="match status" value="1"/>
</dbReference>
<feature type="region of interest" description="Disordered" evidence="1">
    <location>
        <begin position="27"/>
        <end position="47"/>
    </location>
</feature>
<dbReference type="CDD" id="cd02109">
    <property type="entry name" value="arch_bact_SO_family_Moco"/>
    <property type="match status" value="1"/>
</dbReference>
<protein>
    <submittedName>
        <fullName evidence="3">Oxidoreductase molybdopterin binding domain protein</fullName>
    </submittedName>
</protein>
<sequence length="222" mass="25512">MQDEDGKDGGGIRQKLVETKQAWARAGRLLTGQHARPEEQRLPPGQRRVHDFPVLDLGIQPNVPEGSFRLVLDGLVENPVTLDWAGLTALPQEDRVNDIHCVTQWSRYSNSWNGVAVTTLLDLARPQPEARFVSFEGYDGYTTNLTLEDFARPENLLAHSWDGERLTRQHGGPLRVVVPHLYFWKSTKWVKRITFLAENRPGFWEVRGYHDRGDPWMEERYG</sequence>
<proteinExistence type="predicted"/>
<name>D5RR80_9PROT</name>
<feature type="domain" description="Oxidoreductase molybdopterin-binding" evidence="2">
    <location>
        <begin position="63"/>
        <end position="204"/>
    </location>
</feature>
<dbReference type="InterPro" id="IPR000572">
    <property type="entry name" value="OxRdtase_Mopterin-bd_dom"/>
</dbReference>
<dbReference type="EMBL" id="ADVL01000690">
    <property type="protein sequence ID" value="EFH10186.1"/>
    <property type="molecule type" value="Genomic_DNA"/>
</dbReference>
<keyword evidence="4" id="KW-1185">Reference proteome</keyword>
<evidence type="ECO:0000313" key="3">
    <source>
        <dbReference type="EMBL" id="EFH10186.1"/>
    </source>
</evidence>
<accession>D5RR80</accession>
<evidence type="ECO:0000259" key="2">
    <source>
        <dbReference type="Pfam" id="PF00174"/>
    </source>
</evidence>
<comment type="caution">
    <text evidence="3">The sequence shown here is derived from an EMBL/GenBank/DDBJ whole genome shotgun (WGS) entry which is preliminary data.</text>
</comment>
<evidence type="ECO:0000313" key="4">
    <source>
        <dbReference type="Proteomes" id="UP000005324"/>
    </source>
</evidence>
<evidence type="ECO:0000256" key="1">
    <source>
        <dbReference type="SAM" id="MobiDB-lite"/>
    </source>
</evidence>
<dbReference type="HOGENOM" id="CLU_094953_0_0_5"/>
<dbReference type="Pfam" id="PF00174">
    <property type="entry name" value="Oxidored_molyb"/>
    <property type="match status" value="1"/>
</dbReference>
<reference evidence="3 4" key="1">
    <citation type="submission" date="2010-04" db="EMBL/GenBank/DDBJ databases">
        <authorList>
            <person name="Qin X."/>
            <person name="Bachman B."/>
            <person name="Battles P."/>
            <person name="Bell A."/>
            <person name="Bess C."/>
            <person name="Bickham C."/>
            <person name="Chaboub L."/>
            <person name="Chen D."/>
            <person name="Coyle M."/>
            <person name="Deiros D.R."/>
            <person name="Dinh H."/>
            <person name="Forbes L."/>
            <person name="Fowler G."/>
            <person name="Francisco L."/>
            <person name="Fu Q."/>
            <person name="Gubbala S."/>
            <person name="Hale W."/>
            <person name="Han Y."/>
            <person name="Hemphill L."/>
            <person name="Highlander S.K."/>
            <person name="Hirani K."/>
            <person name="Hogues M."/>
            <person name="Jackson L."/>
            <person name="Jakkamsetti A."/>
            <person name="Javaid M."/>
            <person name="Jiang H."/>
            <person name="Korchina V."/>
            <person name="Kovar C."/>
            <person name="Lara F."/>
            <person name="Lee S."/>
            <person name="Mata R."/>
            <person name="Mathew T."/>
            <person name="Moen C."/>
            <person name="Morales K."/>
            <person name="Munidasa M."/>
            <person name="Nazareth L."/>
            <person name="Ngo R."/>
            <person name="Nguyen L."/>
            <person name="Okwuonu G."/>
            <person name="Ongeri F."/>
            <person name="Patil S."/>
            <person name="Petrosino J."/>
            <person name="Pham C."/>
            <person name="Pham P."/>
            <person name="Pu L.-L."/>
            <person name="Puazo M."/>
            <person name="Raj R."/>
            <person name="Reid J."/>
            <person name="Rouhana J."/>
            <person name="Saada N."/>
            <person name="Shang Y."/>
            <person name="Simmons D."/>
            <person name="Thornton R."/>
            <person name="Warren J."/>
            <person name="Weissenberger G."/>
            <person name="Zhang J."/>
            <person name="Zhang L."/>
            <person name="Zhou C."/>
            <person name="Zhu D."/>
            <person name="Muzny D."/>
            <person name="Worley K."/>
            <person name="Gibbs R."/>
        </authorList>
    </citation>
    <scope>NUCLEOTIDE SEQUENCE [LARGE SCALE GENOMIC DNA]</scope>
    <source>
        <strain evidence="3 4">ATCC 49957</strain>
    </source>
</reference>
<dbReference type="InterPro" id="IPR036374">
    <property type="entry name" value="OxRdtase_Mopterin-bd_sf"/>
</dbReference>
<dbReference type="PANTHER" id="PTHR43032">
    <property type="entry name" value="PROTEIN-METHIONINE-SULFOXIDE REDUCTASE"/>
    <property type="match status" value="1"/>
</dbReference>
<dbReference type="Gene3D" id="3.90.420.10">
    <property type="entry name" value="Oxidoreductase, molybdopterin-binding domain"/>
    <property type="match status" value="1"/>
</dbReference>